<reference evidence="1 2" key="1">
    <citation type="journal article" date="2013" name="Genome Announc.">
        <title>Draft Genome Sequence of Sphingobium lactosutens Strain DS20T, Isolated from a Hexachlorocyclohexane Dumpsite.</title>
        <authorList>
            <person name="Kumar R."/>
            <person name="Dwivedi V."/>
            <person name="Negi V."/>
            <person name="Khurana J.P."/>
            <person name="Lal R."/>
        </authorList>
    </citation>
    <scope>NUCLEOTIDE SEQUENCE [LARGE SCALE GENOMIC DNA]</scope>
    <source>
        <strain evidence="1 2">DS20</strain>
    </source>
</reference>
<dbReference type="Pfam" id="PF14281">
    <property type="entry name" value="PDDEXK_4"/>
    <property type="match status" value="1"/>
</dbReference>
<dbReference type="AlphaFoldDB" id="T0H4F5"/>
<gene>
    <name evidence="1" type="ORF">RLDS_22835</name>
</gene>
<evidence type="ECO:0008006" key="3">
    <source>
        <dbReference type="Google" id="ProtNLM"/>
    </source>
</evidence>
<name>T0H4F5_9SPHN</name>
<sequence>MASSEALEALFVGNPDFEEIEKSLDVFCPFEAIGMVRQEIRHAHFLAHCLDPQRPHGFGSECLRALMRSAAVAYRRVDEGVEGQITPLDVHVMDLEQSQVRREWRSIDLLVVVKEEKLVVAIELKIDASEHSGQLKRYRETVSQEWPVADGWRHLFLFLTKAGDEASEEAGQDWLALDLEAVAAELDGVVEKQTGSAEARALLASYLAMLRRHHLTNERLKEVAEKLWSQHREALEFLMEHKPDQNDGVFGSLHSQRQELAEMMSEASGLRIVLDDCSPSIIRFAVTDWDRMMNFRTAVKWTTSNRAMLVEVQPSNDKKTIRIRVVLGPADHSLRQTFYEELASKGVRLSNRRAITQNYTRLATETVAQGLDDDNKDVEATVAQAIEAIKRYAADTLTAYDKALVSLKEMDIFGDFDRDQK</sequence>
<accession>T0H4F5</accession>
<dbReference type="Proteomes" id="UP000015531">
    <property type="component" value="Unassembled WGS sequence"/>
</dbReference>
<organism evidence="1 2">
    <name type="scientific">Sphingobium lactosutens DS20</name>
    <dbReference type="NCBI Taxonomy" id="1331060"/>
    <lineage>
        <taxon>Bacteria</taxon>
        <taxon>Pseudomonadati</taxon>
        <taxon>Pseudomonadota</taxon>
        <taxon>Alphaproteobacteria</taxon>
        <taxon>Sphingomonadales</taxon>
        <taxon>Sphingomonadaceae</taxon>
        <taxon>Sphingobium</taxon>
    </lineage>
</organism>
<dbReference type="InterPro" id="IPR029470">
    <property type="entry name" value="PDDEXK_4"/>
</dbReference>
<proteinExistence type="predicted"/>
<dbReference type="eggNOG" id="ENOG502ZB2G">
    <property type="taxonomic scope" value="Bacteria"/>
</dbReference>
<protein>
    <recommendedName>
        <fullName evidence="3">PD-(D/E)XK nuclease superfamily protein</fullName>
    </recommendedName>
</protein>
<dbReference type="OrthoDB" id="7596112at2"/>
<dbReference type="PATRIC" id="fig|1331060.3.peg.4419"/>
<comment type="caution">
    <text evidence="1">The sequence shown here is derived from an EMBL/GenBank/DDBJ whole genome shotgun (WGS) entry which is preliminary data.</text>
</comment>
<keyword evidence="2" id="KW-1185">Reference proteome</keyword>
<dbReference type="EMBL" id="ATDP01000107">
    <property type="protein sequence ID" value="EQB11241.1"/>
    <property type="molecule type" value="Genomic_DNA"/>
</dbReference>
<evidence type="ECO:0000313" key="1">
    <source>
        <dbReference type="EMBL" id="EQB11241.1"/>
    </source>
</evidence>
<dbReference type="RefSeq" id="WP_021228030.1">
    <property type="nucleotide sequence ID" value="NZ_ATDP01000107.1"/>
</dbReference>
<evidence type="ECO:0000313" key="2">
    <source>
        <dbReference type="Proteomes" id="UP000015531"/>
    </source>
</evidence>